<dbReference type="AlphaFoldDB" id="Q9HKC4"/>
<keyword evidence="1" id="KW-0812">Transmembrane</keyword>
<evidence type="ECO:0000313" key="2">
    <source>
        <dbReference type="EMBL" id="CAC11815.1"/>
    </source>
</evidence>
<reference evidence="2 3" key="1">
    <citation type="journal article" date="2000" name="Nature">
        <title>The genome sequence of the thermoacidophilic scavenger Thermoplasma acidophilum.</title>
        <authorList>
            <person name="Ruepp A."/>
            <person name="Graml W."/>
            <person name="Santos-Martinez M.L."/>
            <person name="Koretke K.K."/>
            <person name="Volker C."/>
            <person name="Mewes H.W."/>
            <person name="Frishman D."/>
            <person name="Stocker S."/>
            <person name="Lupas A.N."/>
            <person name="Baumeister W."/>
        </authorList>
    </citation>
    <scope>NUCLEOTIDE SEQUENCE [LARGE SCALE GENOMIC DNA]</scope>
    <source>
        <strain evidence="3">ATCC 25905 / DSM 1728 / JCM 9062 / NBRC 15155 / AMRC-C165</strain>
    </source>
</reference>
<dbReference type="InParanoid" id="Q9HKC4"/>
<keyword evidence="3" id="KW-1185">Reference proteome</keyword>
<dbReference type="EnsemblBacteria" id="CAC11815">
    <property type="protein sequence ID" value="CAC11815"/>
    <property type="gene ID" value="CAC11815"/>
</dbReference>
<gene>
    <name evidence="2" type="ordered locus">Ta0677</name>
</gene>
<feature type="transmembrane region" description="Helical" evidence="1">
    <location>
        <begin position="6"/>
        <end position="28"/>
    </location>
</feature>
<dbReference type="PaxDb" id="273075-Ta0677"/>
<protein>
    <submittedName>
        <fullName evidence="2">Hypothetical membrane protein</fullName>
    </submittedName>
</protein>
<proteinExistence type="predicted"/>
<keyword evidence="1" id="KW-1133">Transmembrane helix</keyword>
<dbReference type="HOGENOM" id="CLU_2032968_0_0_2"/>
<organism evidence="2 3">
    <name type="scientific">Thermoplasma acidophilum (strain ATCC 25905 / DSM 1728 / JCM 9062 / NBRC 15155 / AMRC-C165)</name>
    <dbReference type="NCBI Taxonomy" id="273075"/>
    <lineage>
        <taxon>Archaea</taxon>
        <taxon>Methanobacteriati</taxon>
        <taxon>Thermoplasmatota</taxon>
        <taxon>Thermoplasmata</taxon>
        <taxon>Thermoplasmatales</taxon>
        <taxon>Thermoplasmataceae</taxon>
        <taxon>Thermoplasma</taxon>
    </lineage>
</organism>
<dbReference type="EMBL" id="AL445065">
    <property type="protein sequence ID" value="CAC11815.1"/>
    <property type="molecule type" value="Genomic_DNA"/>
</dbReference>
<sequence>MLVISLALTLLFLYSGFWYGVIIAGLLSTAFVSMRPIYSIALSTVVSMAAFIIFEIPLLMAGLLRLMYYVGAIAGINGSLLVILAILLDGVMALGGSFVGVFINRSIVRRKTGRYNSEVKI</sequence>
<dbReference type="Proteomes" id="UP000001024">
    <property type="component" value="Chromosome"/>
</dbReference>
<keyword evidence="1" id="KW-0472">Membrane</keyword>
<name>Q9HKC4_THEAC</name>
<dbReference type="KEGG" id="tac:Ta0677"/>
<evidence type="ECO:0000313" key="3">
    <source>
        <dbReference type="Proteomes" id="UP000001024"/>
    </source>
</evidence>
<evidence type="ECO:0000256" key="1">
    <source>
        <dbReference type="SAM" id="Phobius"/>
    </source>
</evidence>
<accession>Q9HKC4</accession>
<feature type="transmembrane region" description="Helical" evidence="1">
    <location>
        <begin position="80"/>
        <end position="103"/>
    </location>
</feature>
<feature type="transmembrane region" description="Helical" evidence="1">
    <location>
        <begin position="40"/>
        <end position="68"/>
    </location>
</feature>